<dbReference type="GO" id="GO:0034551">
    <property type="term" value="P:mitochondrial respiratory chain complex III assembly"/>
    <property type="evidence" value="ECO:0007669"/>
    <property type="project" value="TreeGrafter"/>
</dbReference>
<comment type="caution">
    <text evidence="3">The sequence shown here is derived from an EMBL/GenBank/DDBJ whole genome shotgun (WGS) entry which is preliminary data.</text>
</comment>
<evidence type="ECO:0000313" key="3">
    <source>
        <dbReference type="EMBL" id="KAJ3255045.1"/>
    </source>
</evidence>
<dbReference type="InterPro" id="IPR021150">
    <property type="entry name" value="Ubiq_cyt_c_chap"/>
</dbReference>
<dbReference type="EMBL" id="JADGKB010000073">
    <property type="protein sequence ID" value="KAJ3255045.1"/>
    <property type="molecule type" value="Genomic_DNA"/>
</dbReference>
<reference evidence="3" key="1">
    <citation type="submission" date="2020-05" db="EMBL/GenBank/DDBJ databases">
        <title>Phylogenomic resolution of chytrid fungi.</title>
        <authorList>
            <person name="Stajich J.E."/>
            <person name="Amses K."/>
            <person name="Simmons R."/>
            <person name="Seto K."/>
            <person name="Myers J."/>
            <person name="Bonds A."/>
            <person name="Quandt C.A."/>
            <person name="Barry K."/>
            <person name="Liu P."/>
            <person name="Grigoriev I."/>
            <person name="Longcore J.E."/>
            <person name="James T.Y."/>
        </authorList>
    </citation>
    <scope>NUCLEOTIDE SEQUENCE</scope>
    <source>
        <strain evidence="3">PLAUS21</strain>
    </source>
</reference>
<evidence type="ECO:0000256" key="1">
    <source>
        <dbReference type="ARBA" id="ARBA00006407"/>
    </source>
</evidence>
<dbReference type="AlphaFoldDB" id="A0AAD5UGP6"/>
<dbReference type="PANTHER" id="PTHR12184">
    <property type="entry name" value="UBIQUINOL-CYTOCHROME C REDUCTASE COMPLEX ASSEMBLY FACTOR 1 FAMILY MEMBER"/>
    <property type="match status" value="1"/>
</dbReference>
<gene>
    <name evidence="3" type="ORF">HK103_006665</name>
</gene>
<accession>A0AAD5UGP6</accession>
<dbReference type="PANTHER" id="PTHR12184:SF1">
    <property type="entry name" value="UBIQUINOL-CYTOCHROME-C REDUCTASE COMPLEX ASSEMBLY FACTOR 1"/>
    <property type="match status" value="1"/>
</dbReference>
<dbReference type="GO" id="GO:0005739">
    <property type="term" value="C:mitochondrion"/>
    <property type="evidence" value="ECO:0007669"/>
    <property type="project" value="TreeGrafter"/>
</dbReference>
<proteinExistence type="inferred from homology"/>
<evidence type="ECO:0000259" key="2">
    <source>
        <dbReference type="Pfam" id="PF03981"/>
    </source>
</evidence>
<feature type="domain" description="Ubiquinol-cytochrome c chaperone" evidence="2">
    <location>
        <begin position="59"/>
        <end position="154"/>
    </location>
</feature>
<dbReference type="Pfam" id="PF03981">
    <property type="entry name" value="Ubiq_cyt_C_chap"/>
    <property type="match status" value="1"/>
</dbReference>
<dbReference type="InterPro" id="IPR007129">
    <property type="entry name" value="Ubiqinol_cyt_c_chaperone_CPB3"/>
</dbReference>
<comment type="similarity">
    <text evidence="1">Belongs to the CBP3 family.</text>
</comment>
<name>A0AAD5UGP6_9FUNG</name>
<evidence type="ECO:0000313" key="4">
    <source>
        <dbReference type="Proteomes" id="UP001210925"/>
    </source>
</evidence>
<dbReference type="Proteomes" id="UP001210925">
    <property type="component" value="Unassembled WGS sequence"/>
</dbReference>
<protein>
    <recommendedName>
        <fullName evidence="2">Ubiquinol-cytochrome c chaperone domain-containing protein</fullName>
    </recommendedName>
</protein>
<organism evidence="3 4">
    <name type="scientific">Boothiomyces macroporosus</name>
    <dbReference type="NCBI Taxonomy" id="261099"/>
    <lineage>
        <taxon>Eukaryota</taxon>
        <taxon>Fungi</taxon>
        <taxon>Fungi incertae sedis</taxon>
        <taxon>Chytridiomycota</taxon>
        <taxon>Chytridiomycota incertae sedis</taxon>
        <taxon>Chytridiomycetes</taxon>
        <taxon>Rhizophydiales</taxon>
        <taxon>Terramycetaceae</taxon>
        <taxon>Boothiomyces</taxon>
    </lineage>
</organism>
<sequence>MFKRLLIPTITKRFNSSLPFPDSLSKALNPVGYVKWKMGVIDAGRTNYEECAQQFEKLDLKLPSTFQSWFSVTILHVWMINKRLSLEGELGRDLQKEMINHIWLDAEIKLHQAGVKAKINSIVSDLVGQYQGNTLGYDEGLFYGDQILAGALWR</sequence>
<keyword evidence="4" id="KW-1185">Reference proteome</keyword>